<evidence type="ECO:0000256" key="3">
    <source>
        <dbReference type="ARBA" id="ARBA00023237"/>
    </source>
</evidence>
<evidence type="ECO:0000313" key="7">
    <source>
        <dbReference type="EMBL" id="RIV68491.1"/>
    </source>
</evidence>
<dbReference type="InterPro" id="IPR039565">
    <property type="entry name" value="BamD-like"/>
</dbReference>
<dbReference type="PROSITE" id="PS51257">
    <property type="entry name" value="PROKAR_LIPOPROTEIN"/>
    <property type="match status" value="1"/>
</dbReference>
<name>A0A418N3M2_9FLAO</name>
<dbReference type="RefSeq" id="WP_119641330.1">
    <property type="nucleotide sequence ID" value="NZ_QXFJ01000030.1"/>
</dbReference>
<keyword evidence="10" id="KW-1185">Reference proteome</keyword>
<dbReference type="Gene3D" id="1.25.40.10">
    <property type="entry name" value="Tetratricopeptide repeat domain"/>
    <property type="match status" value="1"/>
</dbReference>
<dbReference type="NCBIfam" id="TIGR03302">
    <property type="entry name" value="OM_YfiO"/>
    <property type="match status" value="1"/>
</dbReference>
<dbReference type="EMBL" id="QXFJ01000030">
    <property type="protein sequence ID" value="RIV68491.1"/>
    <property type="molecule type" value="Genomic_DNA"/>
</dbReference>
<proteinExistence type="predicted"/>
<keyword evidence="2" id="KW-0472">Membrane</keyword>
<feature type="domain" description="Outer membrane lipoprotein BamD-like" evidence="6">
    <location>
        <begin position="189"/>
        <end position="272"/>
    </location>
</feature>
<dbReference type="SUPFAM" id="SSF48452">
    <property type="entry name" value="TPR-like"/>
    <property type="match status" value="1"/>
</dbReference>
<evidence type="ECO:0000313" key="9">
    <source>
        <dbReference type="Proteomes" id="UP000284189"/>
    </source>
</evidence>
<keyword evidence="4" id="KW-0175">Coiled coil</keyword>
<reference evidence="7 9" key="1">
    <citation type="submission" date="2018-08" db="EMBL/GenBank/DDBJ databases">
        <title>Proposal of Muricauda 72 sp.nov. and Muricauda NH166 sp.nov., isolated from seawater.</title>
        <authorList>
            <person name="Cheng H."/>
            <person name="Wu Y.-H."/>
            <person name="Guo L.-L."/>
            <person name="Xu X.-W."/>
        </authorList>
    </citation>
    <scope>NUCLEOTIDE SEQUENCE [LARGE SCALE GENOMIC DNA]</scope>
    <source>
        <strain evidence="7 9">NH166</strain>
    </source>
</reference>
<comment type="caution">
    <text evidence="7">The sequence shown here is derived from an EMBL/GenBank/DDBJ whole genome shotgun (WGS) entry which is preliminary data.</text>
</comment>
<gene>
    <name evidence="7" type="primary">bamD</name>
    <name evidence="7" type="ORF">D2U88_14860</name>
    <name evidence="8" type="ORF">FQ019_14700</name>
</gene>
<dbReference type="InterPro" id="IPR017689">
    <property type="entry name" value="BamD"/>
</dbReference>
<dbReference type="AlphaFoldDB" id="A0A418N3M2"/>
<reference evidence="8 10" key="2">
    <citation type="submission" date="2019-07" db="EMBL/GenBank/DDBJ databases">
        <title>Draft genome of two Muricauda strains isolated from deep sea.</title>
        <authorList>
            <person name="Sun C."/>
        </authorList>
    </citation>
    <scope>NUCLEOTIDE SEQUENCE [LARGE SCALE GENOMIC DNA]</scope>
    <source>
        <strain evidence="8 10">NH166</strain>
    </source>
</reference>
<evidence type="ECO:0000256" key="5">
    <source>
        <dbReference type="SAM" id="SignalP"/>
    </source>
</evidence>
<feature type="coiled-coil region" evidence="4">
    <location>
        <begin position="151"/>
        <end position="178"/>
    </location>
</feature>
<dbReference type="Proteomes" id="UP000321528">
    <property type="component" value="Unassembled WGS sequence"/>
</dbReference>
<keyword evidence="3" id="KW-0998">Cell outer membrane</keyword>
<accession>A0A418N3M2</accession>
<keyword evidence="1 5" id="KW-0732">Signal</keyword>
<feature type="signal peptide" evidence="5">
    <location>
        <begin position="1"/>
        <end position="25"/>
    </location>
</feature>
<sequence>MFLKMRSILLLCFAAILLTSCSEYQKVLKNTDVGPKYDMAEKLYNEGDYKRAVRLFEQIAPKYVGKPQGERVMFFFADSYFKTEDYYLSGYQFERFVKSYPRSDKIQEATFLGAKSYYMLSPRYSLDQTDTDKALAKLQTFINNYPESEYFDEANTMAKELTTKKEKKQLEIAKQYNKIGAWDLPRLISAIKAFDNFVSDNPGSIYREEALYYRIEAAANLAFYSTFDKKQERLQDAMGSYNNLMKYFPESKFKDDADKLAEKIQDELSAYTISK</sequence>
<evidence type="ECO:0000256" key="1">
    <source>
        <dbReference type="ARBA" id="ARBA00022729"/>
    </source>
</evidence>
<evidence type="ECO:0000313" key="10">
    <source>
        <dbReference type="Proteomes" id="UP000321528"/>
    </source>
</evidence>
<feature type="chain" id="PRO_5019067289" evidence="5">
    <location>
        <begin position="26"/>
        <end position="275"/>
    </location>
</feature>
<dbReference type="OrthoDB" id="9770761at2"/>
<dbReference type="Pfam" id="PF13525">
    <property type="entry name" value="YfiO"/>
    <property type="match status" value="2"/>
</dbReference>
<evidence type="ECO:0000259" key="6">
    <source>
        <dbReference type="Pfam" id="PF13525"/>
    </source>
</evidence>
<evidence type="ECO:0000256" key="4">
    <source>
        <dbReference type="SAM" id="Coils"/>
    </source>
</evidence>
<feature type="domain" description="Outer membrane lipoprotein BamD-like" evidence="6">
    <location>
        <begin position="37"/>
        <end position="182"/>
    </location>
</feature>
<dbReference type="EMBL" id="VNWL01000029">
    <property type="protein sequence ID" value="TXK00188.1"/>
    <property type="molecule type" value="Genomic_DNA"/>
</dbReference>
<dbReference type="InterPro" id="IPR011990">
    <property type="entry name" value="TPR-like_helical_dom_sf"/>
</dbReference>
<protein>
    <submittedName>
        <fullName evidence="7">Outer membrane protein assembly factor BamD</fullName>
    </submittedName>
</protein>
<organism evidence="7 9">
    <name type="scientific">Flagellimonas aequoris</name>
    <dbReference type="NCBI Taxonomy" id="2306997"/>
    <lineage>
        <taxon>Bacteria</taxon>
        <taxon>Pseudomonadati</taxon>
        <taxon>Bacteroidota</taxon>
        <taxon>Flavobacteriia</taxon>
        <taxon>Flavobacteriales</taxon>
        <taxon>Flavobacteriaceae</taxon>
        <taxon>Flagellimonas</taxon>
    </lineage>
</organism>
<dbReference type="Proteomes" id="UP000284189">
    <property type="component" value="Unassembled WGS sequence"/>
</dbReference>
<evidence type="ECO:0000256" key="2">
    <source>
        <dbReference type="ARBA" id="ARBA00023136"/>
    </source>
</evidence>
<evidence type="ECO:0000313" key="8">
    <source>
        <dbReference type="EMBL" id="TXK00188.1"/>
    </source>
</evidence>